<dbReference type="EMBL" id="LXQA010025629">
    <property type="protein sequence ID" value="MCH93719.1"/>
    <property type="molecule type" value="Genomic_DNA"/>
</dbReference>
<organism evidence="1 2">
    <name type="scientific">Trifolium medium</name>
    <dbReference type="NCBI Taxonomy" id="97028"/>
    <lineage>
        <taxon>Eukaryota</taxon>
        <taxon>Viridiplantae</taxon>
        <taxon>Streptophyta</taxon>
        <taxon>Embryophyta</taxon>
        <taxon>Tracheophyta</taxon>
        <taxon>Spermatophyta</taxon>
        <taxon>Magnoliopsida</taxon>
        <taxon>eudicotyledons</taxon>
        <taxon>Gunneridae</taxon>
        <taxon>Pentapetalae</taxon>
        <taxon>rosids</taxon>
        <taxon>fabids</taxon>
        <taxon>Fabales</taxon>
        <taxon>Fabaceae</taxon>
        <taxon>Papilionoideae</taxon>
        <taxon>50 kb inversion clade</taxon>
        <taxon>NPAAA clade</taxon>
        <taxon>Hologalegina</taxon>
        <taxon>IRL clade</taxon>
        <taxon>Trifolieae</taxon>
        <taxon>Trifolium</taxon>
    </lineage>
</organism>
<evidence type="ECO:0000313" key="1">
    <source>
        <dbReference type="EMBL" id="MCH93719.1"/>
    </source>
</evidence>
<dbReference type="Proteomes" id="UP000265520">
    <property type="component" value="Unassembled WGS sequence"/>
</dbReference>
<dbReference type="AlphaFoldDB" id="A0A392N3E5"/>
<accession>A0A392N3E5</accession>
<dbReference type="SUPFAM" id="SSF56281">
    <property type="entry name" value="Metallo-hydrolase/oxidoreductase"/>
    <property type="match status" value="1"/>
</dbReference>
<proteinExistence type="predicted"/>
<protein>
    <submittedName>
        <fullName evidence="1">Hydroxyacylglutathione hydrolase</fullName>
    </submittedName>
</protein>
<keyword evidence="1" id="KW-0378">Hydrolase</keyword>
<comment type="caution">
    <text evidence="1">The sequence shown here is derived from an EMBL/GenBank/DDBJ whole genome shotgun (WGS) entry which is preliminary data.</text>
</comment>
<reference evidence="1 2" key="1">
    <citation type="journal article" date="2018" name="Front. Plant Sci.">
        <title>Red Clover (Trifolium pratense) and Zigzag Clover (T. medium) - A Picture of Genomic Similarities and Differences.</title>
        <authorList>
            <person name="Dluhosova J."/>
            <person name="Istvanek J."/>
            <person name="Nedelnik J."/>
            <person name="Repkova J."/>
        </authorList>
    </citation>
    <scope>NUCLEOTIDE SEQUENCE [LARGE SCALE GENOMIC DNA]</scope>
    <source>
        <strain evidence="2">cv. 10/8</strain>
        <tissue evidence="1">Leaf</tissue>
    </source>
</reference>
<evidence type="ECO:0000313" key="2">
    <source>
        <dbReference type="Proteomes" id="UP000265520"/>
    </source>
</evidence>
<dbReference type="InterPro" id="IPR036866">
    <property type="entry name" value="RibonucZ/Hydroxyglut_hydro"/>
</dbReference>
<feature type="non-terminal residue" evidence="1">
    <location>
        <position position="1"/>
    </location>
</feature>
<name>A0A392N3E5_9FABA</name>
<sequence length="61" mass="6440">DHAGGNEKIKELVPGIKVYGGSIDNVKGCTNAVENGDKVHLGADINVLALHTPCNELCLRE</sequence>
<dbReference type="PANTHER" id="PTHR11935:SF94">
    <property type="entry name" value="TENZING NORGAY, ISOFORM C"/>
    <property type="match status" value="1"/>
</dbReference>
<dbReference type="Gene3D" id="3.60.15.10">
    <property type="entry name" value="Ribonuclease Z/Hydroxyacylglutathione hydrolase-like"/>
    <property type="match status" value="1"/>
</dbReference>
<dbReference type="PANTHER" id="PTHR11935">
    <property type="entry name" value="BETA LACTAMASE DOMAIN"/>
    <property type="match status" value="1"/>
</dbReference>
<keyword evidence="2" id="KW-1185">Reference proteome</keyword>
<dbReference type="GO" id="GO:0004416">
    <property type="term" value="F:hydroxyacylglutathione hydrolase activity"/>
    <property type="evidence" value="ECO:0007669"/>
    <property type="project" value="TreeGrafter"/>
</dbReference>